<evidence type="ECO:0000259" key="1">
    <source>
        <dbReference type="Pfam" id="PF04685"/>
    </source>
</evidence>
<dbReference type="Pfam" id="PF12215">
    <property type="entry name" value="Glyco_hydr_116N"/>
    <property type="match status" value="1"/>
</dbReference>
<dbReference type="GO" id="GO:0008422">
    <property type="term" value="F:beta-glucosidase activity"/>
    <property type="evidence" value="ECO:0007669"/>
    <property type="project" value="TreeGrafter"/>
</dbReference>
<dbReference type="Gene3D" id="1.50.10.10">
    <property type="match status" value="1"/>
</dbReference>
<name>A0AA89ANA2_9ASTE</name>
<dbReference type="Pfam" id="PF04685">
    <property type="entry name" value="DUF608"/>
    <property type="match status" value="1"/>
</dbReference>
<dbReference type="Proteomes" id="UP001188597">
    <property type="component" value="Unassembled WGS sequence"/>
</dbReference>
<dbReference type="AlphaFoldDB" id="A0AA89ANA2"/>
<dbReference type="GO" id="GO:0005975">
    <property type="term" value="P:carbohydrate metabolic process"/>
    <property type="evidence" value="ECO:0007669"/>
    <property type="project" value="InterPro"/>
</dbReference>
<dbReference type="InterPro" id="IPR012341">
    <property type="entry name" value="6hp_glycosidase-like_sf"/>
</dbReference>
<proteinExistence type="predicted"/>
<dbReference type="SUPFAM" id="SSF48208">
    <property type="entry name" value="Six-hairpin glycosidases"/>
    <property type="match status" value="1"/>
</dbReference>
<feature type="domain" description="Glycosyl-hydrolase family 116 N-terminal" evidence="2">
    <location>
        <begin position="8"/>
        <end position="141"/>
    </location>
</feature>
<evidence type="ECO:0000313" key="4">
    <source>
        <dbReference type="Proteomes" id="UP001188597"/>
    </source>
</evidence>
<dbReference type="PANTHER" id="PTHR12654:SF0">
    <property type="entry name" value="NON-LYSOSOMAL GLUCOSYLCERAMIDASE"/>
    <property type="match status" value="1"/>
</dbReference>
<sequence length="682" mass="76171">MAWLRTAKENPPVTFAIASCETQNVSVTVLPRFGLSEGSCVSAKDMWGQMVQDGHFNPENFNAGPSMPSSAGETHCAAVSASAWVEPHGKCTVAFALAWSSPRVKFSKGKSYHRRYAKYCGTSERAAVDLVHHALTNYKRWEEEIEKWQSPILKDDRLPEWYKFTLFNELYFLVAGGTVWIDSPDSYVGTDQHQSVTTKKQVINQAKVIGGCDYTACNGSKGDDKTTLPYLSDGSRVIPCGERKHPANSSKLLEPHNDSEDVGRFLYLEGVEYIMWCTYDVHFYASFALLELFPKIELSIQREFAKAVLSEDGRKVKFLAEGNWGIRKVRGAVPHDLGTHDPWHEMNAYNIHDTSRWKDLNPKFVLQVYRDFAATGDLSFGADVWPAVCAAMEYMEQFDRDGDCFIENDGFPDQTYDTWTVHGISAYCGCLWLSALQAAAAMALQLGDNAFAERYKGKFLKAKSVFEEKLWNGSYFNYDSGSSSNSKSIQADQLAGQWYTASSGLPDLFDNYKIRSSLQKIYDFNVMKIRGGRMGAVNGMYPNGKVDETCMQSREIWTGVTYGVAATMILAGMEEQGFATAEGIFTAGWSEEGYGYSFQTPEGWTIDGHFRSLLYMRPLAIWGMQWALSSPKATLQAPQINIMDRIHASPRGARSSSHMEIGVSKVASKAKCFSNSVFHCAC</sequence>
<keyword evidence="4" id="KW-1185">Reference proteome</keyword>
<gene>
    <name evidence="3" type="ORF">RJ639_017251</name>
</gene>
<dbReference type="PANTHER" id="PTHR12654">
    <property type="entry name" value="BILE ACID BETA-GLUCOSIDASE-RELATED"/>
    <property type="match status" value="1"/>
</dbReference>
<reference evidence="3" key="1">
    <citation type="submission" date="2022-12" db="EMBL/GenBank/DDBJ databases">
        <title>Draft genome assemblies for two species of Escallonia (Escalloniales).</title>
        <authorList>
            <person name="Chanderbali A."/>
            <person name="Dervinis C."/>
            <person name="Anghel I."/>
            <person name="Soltis D."/>
            <person name="Soltis P."/>
            <person name="Zapata F."/>
        </authorList>
    </citation>
    <scope>NUCLEOTIDE SEQUENCE</scope>
    <source>
        <strain evidence="3">UCBG64.0493</strain>
        <tissue evidence="3">Leaf</tissue>
    </source>
</reference>
<evidence type="ECO:0000259" key="2">
    <source>
        <dbReference type="Pfam" id="PF12215"/>
    </source>
</evidence>
<protein>
    <recommendedName>
        <fullName evidence="5">Non-lysosomal glucosylceramidase</fullName>
    </recommendedName>
</protein>
<dbReference type="EMBL" id="JAVXUP010001966">
    <property type="protein sequence ID" value="KAK3006631.1"/>
    <property type="molecule type" value="Genomic_DNA"/>
</dbReference>
<feature type="domain" description="Glycosyl-hydrolase family 116 catalytic region" evidence="1">
    <location>
        <begin position="263"/>
        <end position="624"/>
    </location>
</feature>
<dbReference type="InterPro" id="IPR052566">
    <property type="entry name" value="Non-lysos_glucosylceramidase"/>
</dbReference>
<dbReference type="InterPro" id="IPR008928">
    <property type="entry name" value="6-hairpin_glycosidase_sf"/>
</dbReference>
<accession>A0AA89ANA2</accession>
<evidence type="ECO:0000313" key="3">
    <source>
        <dbReference type="EMBL" id="KAK3006631.1"/>
    </source>
</evidence>
<organism evidence="3 4">
    <name type="scientific">Escallonia herrerae</name>
    <dbReference type="NCBI Taxonomy" id="1293975"/>
    <lineage>
        <taxon>Eukaryota</taxon>
        <taxon>Viridiplantae</taxon>
        <taxon>Streptophyta</taxon>
        <taxon>Embryophyta</taxon>
        <taxon>Tracheophyta</taxon>
        <taxon>Spermatophyta</taxon>
        <taxon>Magnoliopsida</taxon>
        <taxon>eudicotyledons</taxon>
        <taxon>Gunneridae</taxon>
        <taxon>Pentapetalae</taxon>
        <taxon>asterids</taxon>
        <taxon>campanulids</taxon>
        <taxon>Escalloniales</taxon>
        <taxon>Escalloniaceae</taxon>
        <taxon>Escallonia</taxon>
    </lineage>
</organism>
<evidence type="ECO:0008006" key="5">
    <source>
        <dbReference type="Google" id="ProtNLM"/>
    </source>
</evidence>
<dbReference type="PROSITE" id="PS51257">
    <property type="entry name" value="PROKAR_LIPOPROTEIN"/>
    <property type="match status" value="1"/>
</dbReference>
<dbReference type="InterPro" id="IPR024462">
    <property type="entry name" value="GH116_N"/>
</dbReference>
<dbReference type="InterPro" id="IPR006775">
    <property type="entry name" value="GH116_catalytic"/>
</dbReference>
<comment type="caution">
    <text evidence="3">The sequence shown here is derived from an EMBL/GenBank/DDBJ whole genome shotgun (WGS) entry which is preliminary data.</text>
</comment>
<dbReference type="FunFam" id="1.50.10.10:FF:000006">
    <property type="entry name" value="Non-lysosomal glucosylceramidase"/>
    <property type="match status" value="1"/>
</dbReference>